<dbReference type="STRING" id="158190.SpiGrapes_2178"/>
<protein>
    <recommendedName>
        <fullName evidence="4">Capsule assembly protein Wzi</fullName>
    </recommendedName>
</protein>
<organism evidence="2 3">
    <name type="scientific">Sphaerochaeta pleomorpha (strain ATCC BAA-1885 / DSM 22778 / Grapes)</name>
    <dbReference type="NCBI Taxonomy" id="158190"/>
    <lineage>
        <taxon>Bacteria</taxon>
        <taxon>Pseudomonadati</taxon>
        <taxon>Spirochaetota</taxon>
        <taxon>Spirochaetia</taxon>
        <taxon>Spirochaetales</taxon>
        <taxon>Sphaerochaetaceae</taxon>
        <taxon>Sphaerochaeta</taxon>
    </lineage>
</organism>
<dbReference type="AlphaFoldDB" id="G8QRN2"/>
<keyword evidence="1" id="KW-0732">Signal</keyword>
<reference evidence="2 3" key="1">
    <citation type="submission" date="2011-11" db="EMBL/GenBank/DDBJ databases">
        <title>Complete sequence of Spirochaeta sp. grapes.</title>
        <authorList>
            <consortium name="US DOE Joint Genome Institute"/>
            <person name="Lucas S."/>
            <person name="Han J."/>
            <person name="Lapidus A."/>
            <person name="Cheng J.-F."/>
            <person name="Goodwin L."/>
            <person name="Pitluck S."/>
            <person name="Peters L."/>
            <person name="Ovchinnikova G."/>
            <person name="Munk A.C."/>
            <person name="Detter J.C."/>
            <person name="Han C."/>
            <person name="Tapia R."/>
            <person name="Land M."/>
            <person name="Hauser L."/>
            <person name="Kyrpides N."/>
            <person name="Ivanova N."/>
            <person name="Pagani I."/>
            <person name="Ritalahtilisa K."/>
            <person name="Loeffler F."/>
            <person name="Woyke T."/>
        </authorList>
    </citation>
    <scope>NUCLEOTIDE SEQUENCE [LARGE SCALE GENOMIC DNA]</scope>
    <source>
        <strain evidence="3">ATCC BAA-1885 / DSM 22778 / Grapes</strain>
    </source>
</reference>
<dbReference type="Proteomes" id="UP000005632">
    <property type="component" value="Chromosome"/>
</dbReference>
<evidence type="ECO:0000313" key="3">
    <source>
        <dbReference type="Proteomes" id="UP000005632"/>
    </source>
</evidence>
<proteinExistence type="predicted"/>
<feature type="chain" id="PRO_5003513841" description="Capsule assembly protein Wzi" evidence="1">
    <location>
        <begin position="23"/>
        <end position="588"/>
    </location>
</feature>
<dbReference type="RefSeq" id="WP_014270795.1">
    <property type="nucleotide sequence ID" value="NC_016633.1"/>
</dbReference>
<dbReference type="eggNOG" id="ENOG502ZASC">
    <property type="taxonomic scope" value="Bacteria"/>
</dbReference>
<sequence length="588" mass="64885">MKIRRFLFSVLITVLVSSVVFAAPYANKQKIFSLDSDVYEAIASLYVIQGLSLPSTTGPYSEAELLMMLEKVDTGRLNGATKATYDYIASQLDVQPKMQTKGMGLSWNFDANLETYTHTNTTEFTGRENWNRGYISQKPLLSVGLETWPSESFYGYSELSIGNTYTLENAFGSIPFSTNLIILSPATLMDLDFNIPYRAFVAMGGDGWTFQLGRDRMSWGAGESGNLMMGDNLKYHNMARYTAFGEKYKYTFVTSFFPHPSSYLGGGDGAVVGDGQEDILSGLNMFMAHRLEWRMFSDKVGLALTESIMYQSEENLLDLRVLNPAMIFHDNYIRSNSNSLLGLELDYTPVKGVNLYGQAVVDEFSLPGEPVPSATEVNYPVTFGYLAGVKAVAPIGNLMGHASLEFAYTDPFLYLRYQTKNDASATSGDAYSLNFVGTIREFTNKDGTRYNAEFIGYEYGGDALVFNLNGGVKKYGKWNVEANGFFMLHGTFDIYTMWSRVGGSSGVPYDISTPTTDHPTGNYNDPTAQATRDSVSQTLVVGVSGSYEITPCLKAFGQVDYIHIGNYGNVSGTVVSDVQLTLGVTYHI</sequence>
<dbReference type="HOGENOM" id="CLU_032724_0_0_12"/>
<dbReference type="Gene3D" id="2.40.160.130">
    <property type="entry name" value="Capsule assembly protein Wzi"/>
    <property type="match status" value="1"/>
</dbReference>
<name>G8QRN2_SPHPG</name>
<feature type="signal peptide" evidence="1">
    <location>
        <begin position="1"/>
        <end position="22"/>
    </location>
</feature>
<evidence type="ECO:0000313" key="2">
    <source>
        <dbReference type="EMBL" id="AEV29954.1"/>
    </source>
</evidence>
<dbReference type="EMBL" id="CP003155">
    <property type="protein sequence ID" value="AEV29954.1"/>
    <property type="molecule type" value="Genomic_DNA"/>
</dbReference>
<evidence type="ECO:0000256" key="1">
    <source>
        <dbReference type="SAM" id="SignalP"/>
    </source>
</evidence>
<dbReference type="KEGG" id="sgp:SpiGrapes_2178"/>
<gene>
    <name evidence="2" type="ordered locus">SpiGrapes_2178</name>
</gene>
<keyword evidence="3" id="KW-1185">Reference proteome</keyword>
<accession>G8QRN2</accession>
<dbReference type="InterPro" id="IPR038636">
    <property type="entry name" value="Wzi_sf"/>
</dbReference>
<evidence type="ECO:0008006" key="4">
    <source>
        <dbReference type="Google" id="ProtNLM"/>
    </source>
</evidence>